<dbReference type="SUPFAM" id="SSF158472">
    <property type="entry name" value="HAMP domain-like"/>
    <property type="match status" value="1"/>
</dbReference>
<dbReference type="Proteomes" id="UP000885750">
    <property type="component" value="Unassembled WGS sequence"/>
</dbReference>
<dbReference type="EC" id="2.7.13.3" evidence="3"/>
<keyword evidence="4" id="KW-1003">Cell membrane</keyword>
<evidence type="ECO:0000256" key="8">
    <source>
        <dbReference type="ARBA" id="ARBA00022777"/>
    </source>
</evidence>
<comment type="subcellular location">
    <subcellularLocation>
        <location evidence="2">Cell membrane</location>
        <topology evidence="2">Multi-pass membrane protein</topology>
    </subcellularLocation>
</comment>
<dbReference type="PROSITE" id="PS50885">
    <property type="entry name" value="HAMP"/>
    <property type="match status" value="1"/>
</dbReference>
<evidence type="ECO:0000256" key="10">
    <source>
        <dbReference type="ARBA" id="ARBA00023012"/>
    </source>
</evidence>
<keyword evidence="6" id="KW-0808">Transferase</keyword>
<evidence type="ECO:0000313" key="14">
    <source>
        <dbReference type="EMBL" id="HFC92362.1"/>
    </source>
</evidence>
<feature type="transmembrane region" description="Helical" evidence="12">
    <location>
        <begin position="312"/>
        <end position="335"/>
    </location>
</feature>
<organism evidence="14">
    <name type="scientific">Leucothrix mucor</name>
    <dbReference type="NCBI Taxonomy" id="45248"/>
    <lineage>
        <taxon>Bacteria</taxon>
        <taxon>Pseudomonadati</taxon>
        <taxon>Pseudomonadota</taxon>
        <taxon>Gammaproteobacteria</taxon>
        <taxon>Thiotrichales</taxon>
        <taxon>Thiotrichaceae</taxon>
        <taxon>Leucothrix</taxon>
    </lineage>
</organism>
<dbReference type="AlphaFoldDB" id="A0A7V2WV53"/>
<evidence type="ECO:0000256" key="1">
    <source>
        <dbReference type="ARBA" id="ARBA00000085"/>
    </source>
</evidence>
<dbReference type="InterPro" id="IPR003660">
    <property type="entry name" value="HAMP_dom"/>
</dbReference>
<keyword evidence="8" id="KW-0418">Kinase</keyword>
<evidence type="ECO:0000256" key="5">
    <source>
        <dbReference type="ARBA" id="ARBA00022553"/>
    </source>
</evidence>
<dbReference type="Pfam" id="PF00672">
    <property type="entry name" value="HAMP"/>
    <property type="match status" value="1"/>
</dbReference>
<keyword evidence="11 12" id="KW-0472">Membrane</keyword>
<protein>
    <recommendedName>
        <fullName evidence="3">histidine kinase</fullName>
        <ecNumber evidence="3">2.7.13.3</ecNumber>
    </recommendedName>
</protein>
<dbReference type="Gene3D" id="3.30.450.20">
    <property type="entry name" value="PAS domain"/>
    <property type="match status" value="2"/>
</dbReference>
<dbReference type="Pfam" id="PF21623">
    <property type="entry name" value="HK_sensor_dom_bact"/>
    <property type="match status" value="1"/>
</dbReference>
<evidence type="ECO:0000259" key="13">
    <source>
        <dbReference type="PROSITE" id="PS50885"/>
    </source>
</evidence>
<dbReference type="SMART" id="SM00304">
    <property type="entry name" value="HAMP"/>
    <property type="match status" value="1"/>
</dbReference>
<accession>A0A7V2WV53</accession>
<reference evidence="14" key="1">
    <citation type="journal article" date="2020" name="mSystems">
        <title>Genome- and Community-Level Interaction Insights into Carbon Utilization and Element Cycling Functions of Hydrothermarchaeota in Hydrothermal Sediment.</title>
        <authorList>
            <person name="Zhou Z."/>
            <person name="Liu Y."/>
            <person name="Xu W."/>
            <person name="Pan J."/>
            <person name="Luo Z.H."/>
            <person name="Li M."/>
        </authorList>
    </citation>
    <scope>NUCLEOTIDE SEQUENCE [LARGE SCALE GENOMIC DNA]</scope>
    <source>
        <strain evidence="14">HyVt-493</strain>
    </source>
</reference>
<evidence type="ECO:0000256" key="12">
    <source>
        <dbReference type="SAM" id="Phobius"/>
    </source>
</evidence>
<dbReference type="GO" id="GO:0005886">
    <property type="term" value="C:plasma membrane"/>
    <property type="evidence" value="ECO:0007669"/>
    <property type="project" value="UniProtKB-SubCell"/>
</dbReference>
<dbReference type="InterPro" id="IPR048760">
    <property type="entry name" value="VP0354-like_sensor_dom"/>
</dbReference>
<sequence length="392" mass="44107">MKKIRNKLLLAMLLVTILPLLMVGSYSLYSTTNSLRQSSLSNLENKVSLVGERVTNFLDNISSDLFYLRDSSAINLYLSGLEGDEESSQLLLDNLASNLRVFSNKRKIYHQVRFINKDGMEVVRINYDGSGATISAKDKLQNKKGRYYFDDAIKLKENGLMISPLDLNREKGNIELPIRPTIRYATPVFNEAKELQGIIILNVLAKKFLAIIGRENMPNETLVFVNKEGYYYQHPDGNKSWGSQRDMDTGANLFKDNPLIEKSVVVAKKAGHFETTDEIASYKPVQLHNNLHQLGVIINFVPKKVVFAPVSLFLWVFLGIALFALLIALLLATLLSSSVARPLVTLKDEVERLAKGDLESSIDVETNDEVGDLSHAVEKLRRSMQILMKRAK</sequence>
<keyword evidence="5" id="KW-0597">Phosphoprotein</keyword>
<proteinExistence type="predicted"/>
<dbReference type="SUPFAM" id="SSF103190">
    <property type="entry name" value="Sensory domain-like"/>
    <property type="match status" value="2"/>
</dbReference>
<dbReference type="GO" id="GO:0005524">
    <property type="term" value="F:ATP binding"/>
    <property type="evidence" value="ECO:0007669"/>
    <property type="project" value="UniProtKB-KW"/>
</dbReference>
<evidence type="ECO:0000256" key="11">
    <source>
        <dbReference type="ARBA" id="ARBA00023136"/>
    </source>
</evidence>
<keyword evidence="10" id="KW-0902">Two-component regulatory system</keyword>
<dbReference type="InterPro" id="IPR050398">
    <property type="entry name" value="HssS/ArlS-like"/>
</dbReference>
<dbReference type="Gene3D" id="6.10.340.10">
    <property type="match status" value="1"/>
</dbReference>
<feature type="domain" description="HAMP" evidence="13">
    <location>
        <begin position="337"/>
        <end position="389"/>
    </location>
</feature>
<comment type="catalytic activity">
    <reaction evidence="1">
        <text>ATP + protein L-histidine = ADP + protein N-phospho-L-histidine.</text>
        <dbReference type="EC" id="2.7.13.3"/>
    </reaction>
</comment>
<evidence type="ECO:0000256" key="3">
    <source>
        <dbReference type="ARBA" id="ARBA00012438"/>
    </source>
</evidence>
<keyword evidence="7" id="KW-0547">Nucleotide-binding</keyword>
<gene>
    <name evidence="14" type="ORF">ENJ51_06065</name>
</gene>
<evidence type="ECO:0000256" key="6">
    <source>
        <dbReference type="ARBA" id="ARBA00022679"/>
    </source>
</evidence>
<name>A0A7V2WV53_LEUMU</name>
<evidence type="ECO:0000256" key="7">
    <source>
        <dbReference type="ARBA" id="ARBA00022741"/>
    </source>
</evidence>
<evidence type="ECO:0000256" key="4">
    <source>
        <dbReference type="ARBA" id="ARBA00022475"/>
    </source>
</evidence>
<dbReference type="PANTHER" id="PTHR45528:SF1">
    <property type="entry name" value="SENSOR HISTIDINE KINASE CPXA"/>
    <property type="match status" value="1"/>
</dbReference>
<dbReference type="EMBL" id="DRMS01000230">
    <property type="protein sequence ID" value="HFC92362.1"/>
    <property type="molecule type" value="Genomic_DNA"/>
</dbReference>
<comment type="caution">
    <text evidence="14">The sequence shown here is derived from an EMBL/GenBank/DDBJ whole genome shotgun (WGS) entry which is preliminary data.</text>
</comment>
<dbReference type="PANTHER" id="PTHR45528">
    <property type="entry name" value="SENSOR HISTIDINE KINASE CPXA"/>
    <property type="match status" value="1"/>
</dbReference>
<keyword evidence="12" id="KW-0812">Transmembrane</keyword>
<evidence type="ECO:0000256" key="9">
    <source>
        <dbReference type="ARBA" id="ARBA00022840"/>
    </source>
</evidence>
<dbReference type="GO" id="GO:0000155">
    <property type="term" value="F:phosphorelay sensor kinase activity"/>
    <property type="evidence" value="ECO:0007669"/>
    <property type="project" value="TreeGrafter"/>
</dbReference>
<evidence type="ECO:0000256" key="2">
    <source>
        <dbReference type="ARBA" id="ARBA00004651"/>
    </source>
</evidence>
<keyword evidence="9" id="KW-0067">ATP-binding</keyword>
<dbReference type="InterPro" id="IPR029151">
    <property type="entry name" value="Sensor-like_sf"/>
</dbReference>
<keyword evidence="12" id="KW-1133">Transmembrane helix</keyword>
<dbReference type="CDD" id="cd06225">
    <property type="entry name" value="HAMP"/>
    <property type="match status" value="1"/>
</dbReference>